<dbReference type="Gene3D" id="3.40.50.2000">
    <property type="entry name" value="Glycogen Phosphorylase B"/>
    <property type="match status" value="2"/>
</dbReference>
<dbReference type="PANTHER" id="PTHR12526:SF635">
    <property type="entry name" value="GLYCOSYL TRANSFERASE GROUP 1"/>
    <property type="match status" value="1"/>
</dbReference>
<evidence type="ECO:0000259" key="2">
    <source>
        <dbReference type="Pfam" id="PF13579"/>
    </source>
</evidence>
<sequence length="390" mass="42558">MKVVIVAEFYPRADDPVLGIWAHEQARAVQAMGVEVEVLVLHRIVPPAATPVLKRPGAALRMARHPRRLVLDGIPVTYVRYASPPKSRSYGSWGRWAARPLGRALRRLHRRFPFDVVHAHNAVPAGDAVLRAGVDVPLVISEHGADIFHTAPRHADGRAAIERVFGTAAAVLANSDGIARACRELGAQTARTVRLGTELPTRRTPREGPQRLVTLAHLAPRKRHADVLRALWVLRERRPHAEYLIIGDGPERKRLQRLARELGLEDRVEFAGQLPHAAALERARRCALLVMPSVDEAFGVAYIEAMAGWVPAIGARGEPGPAEIARAGDGIRLVAPGEVEELAATIDGLLADPAGLSELGERARRTAEEHFTWEACARATLAAYREAAAR</sequence>
<feature type="domain" description="Glycosyl transferase family 1" evidence="1">
    <location>
        <begin position="205"/>
        <end position="365"/>
    </location>
</feature>
<dbReference type="EMBL" id="CAFBLQ010000218">
    <property type="protein sequence ID" value="CAB4882891.1"/>
    <property type="molecule type" value="Genomic_DNA"/>
</dbReference>
<dbReference type="AlphaFoldDB" id="A0A6J7EL62"/>
<proteinExistence type="predicted"/>
<organism evidence="3">
    <name type="scientific">freshwater metagenome</name>
    <dbReference type="NCBI Taxonomy" id="449393"/>
    <lineage>
        <taxon>unclassified sequences</taxon>
        <taxon>metagenomes</taxon>
        <taxon>ecological metagenomes</taxon>
    </lineage>
</organism>
<dbReference type="GO" id="GO:0016757">
    <property type="term" value="F:glycosyltransferase activity"/>
    <property type="evidence" value="ECO:0007669"/>
    <property type="project" value="InterPro"/>
</dbReference>
<dbReference type="SUPFAM" id="SSF53756">
    <property type="entry name" value="UDP-Glycosyltransferase/glycogen phosphorylase"/>
    <property type="match status" value="1"/>
</dbReference>
<protein>
    <submittedName>
        <fullName evidence="3">Unannotated protein</fullName>
    </submittedName>
</protein>
<reference evidence="3" key="1">
    <citation type="submission" date="2020-05" db="EMBL/GenBank/DDBJ databases">
        <authorList>
            <person name="Chiriac C."/>
            <person name="Salcher M."/>
            <person name="Ghai R."/>
            <person name="Kavagutti S V."/>
        </authorList>
    </citation>
    <scope>NUCLEOTIDE SEQUENCE</scope>
</reference>
<name>A0A6J7EL62_9ZZZZ</name>
<dbReference type="Pfam" id="PF13579">
    <property type="entry name" value="Glyco_trans_4_4"/>
    <property type="match status" value="1"/>
</dbReference>
<gene>
    <name evidence="3" type="ORF">UFOPK3423_01524</name>
</gene>
<dbReference type="PANTHER" id="PTHR12526">
    <property type="entry name" value="GLYCOSYLTRANSFERASE"/>
    <property type="match status" value="1"/>
</dbReference>
<accession>A0A6J7EL62</accession>
<evidence type="ECO:0000313" key="3">
    <source>
        <dbReference type="EMBL" id="CAB4882891.1"/>
    </source>
</evidence>
<dbReference type="Pfam" id="PF00534">
    <property type="entry name" value="Glycos_transf_1"/>
    <property type="match status" value="1"/>
</dbReference>
<dbReference type="InterPro" id="IPR001296">
    <property type="entry name" value="Glyco_trans_1"/>
</dbReference>
<dbReference type="InterPro" id="IPR028098">
    <property type="entry name" value="Glyco_trans_4-like_N"/>
</dbReference>
<feature type="domain" description="Glycosyltransferase subfamily 4-like N-terminal" evidence="2">
    <location>
        <begin position="22"/>
        <end position="195"/>
    </location>
</feature>
<evidence type="ECO:0000259" key="1">
    <source>
        <dbReference type="Pfam" id="PF00534"/>
    </source>
</evidence>